<dbReference type="OrthoDB" id="10062843at2759"/>
<reference evidence="2" key="2">
    <citation type="submission" date="2017-06" db="EMBL/GenBank/DDBJ databases">
        <title>WGS assembly of Brachypodium distachyon.</title>
        <authorList>
            <consortium name="The International Brachypodium Initiative"/>
            <person name="Lucas S."/>
            <person name="Harmon-Smith M."/>
            <person name="Lail K."/>
            <person name="Tice H."/>
            <person name="Grimwood J."/>
            <person name="Bruce D."/>
            <person name="Barry K."/>
            <person name="Shu S."/>
            <person name="Lindquist E."/>
            <person name="Wang M."/>
            <person name="Pitluck S."/>
            <person name="Vogel J.P."/>
            <person name="Garvin D.F."/>
            <person name="Mockler T.C."/>
            <person name="Schmutz J."/>
            <person name="Rokhsar D."/>
            <person name="Bevan M.W."/>
        </authorList>
    </citation>
    <scope>NUCLEOTIDE SEQUENCE</scope>
    <source>
        <strain evidence="2">Bd21</strain>
    </source>
</reference>
<dbReference type="RefSeq" id="XP_010232628.1">
    <property type="nucleotide sequence ID" value="XM_010234326.3"/>
</dbReference>
<gene>
    <name evidence="3" type="primary">LOC100828868</name>
    <name evidence="2" type="ORF">BRADI_1g14620v3</name>
</gene>
<feature type="region of interest" description="Disordered" evidence="1">
    <location>
        <begin position="1063"/>
        <end position="1082"/>
    </location>
</feature>
<dbReference type="PANTHER" id="PTHR16199">
    <property type="entry name" value="CONDENSIN-2 COMPLEX SUBUNIT G2"/>
    <property type="match status" value="1"/>
</dbReference>
<dbReference type="KEGG" id="bdi:100828868"/>
<dbReference type="PANTHER" id="PTHR16199:SF4">
    <property type="entry name" value="CONDENSIN-2 COMPLEX SUBUNIT G2"/>
    <property type="match status" value="1"/>
</dbReference>
<dbReference type="GO" id="GO:0005634">
    <property type="term" value="C:nucleus"/>
    <property type="evidence" value="ECO:0000318"/>
    <property type="project" value="GO_Central"/>
</dbReference>
<dbReference type="AlphaFoldDB" id="I1GQA6"/>
<reference evidence="2 3" key="1">
    <citation type="journal article" date="2010" name="Nature">
        <title>Genome sequencing and analysis of the model grass Brachypodium distachyon.</title>
        <authorList>
            <consortium name="International Brachypodium Initiative"/>
        </authorList>
    </citation>
    <scope>NUCLEOTIDE SEQUENCE [LARGE SCALE GENOMIC DNA]</scope>
    <source>
        <strain evidence="2 3">Bd21</strain>
    </source>
</reference>
<dbReference type="Gramene" id="KQK14181">
    <property type="protein sequence ID" value="KQK14181"/>
    <property type="gene ID" value="BRADI_1g14620v3"/>
</dbReference>
<organism evidence="3">
    <name type="scientific">Brachypodium distachyon</name>
    <name type="common">Purple false brome</name>
    <name type="synonym">Trachynia distachya</name>
    <dbReference type="NCBI Taxonomy" id="15368"/>
    <lineage>
        <taxon>Eukaryota</taxon>
        <taxon>Viridiplantae</taxon>
        <taxon>Streptophyta</taxon>
        <taxon>Embryophyta</taxon>
        <taxon>Tracheophyta</taxon>
        <taxon>Spermatophyta</taxon>
        <taxon>Magnoliopsida</taxon>
        <taxon>Liliopsida</taxon>
        <taxon>Poales</taxon>
        <taxon>Poaceae</taxon>
        <taxon>BOP clade</taxon>
        <taxon>Pooideae</taxon>
        <taxon>Stipodae</taxon>
        <taxon>Brachypodieae</taxon>
        <taxon>Brachypodium</taxon>
    </lineage>
</organism>
<dbReference type="HOGENOM" id="CLU_011819_0_0_1"/>
<feature type="compositionally biased region" description="Basic residues" evidence="1">
    <location>
        <begin position="1"/>
        <end position="10"/>
    </location>
</feature>
<feature type="region of interest" description="Disordered" evidence="1">
    <location>
        <begin position="859"/>
        <end position="878"/>
    </location>
</feature>
<feature type="compositionally biased region" description="Basic residues" evidence="1">
    <location>
        <begin position="717"/>
        <end position="726"/>
    </location>
</feature>
<protein>
    <submittedName>
        <fullName evidence="2 3">Uncharacterized protein</fullName>
    </submittedName>
</protein>
<proteinExistence type="predicted"/>
<evidence type="ECO:0000313" key="4">
    <source>
        <dbReference type="Proteomes" id="UP000008810"/>
    </source>
</evidence>
<dbReference type="Gene3D" id="1.25.10.10">
    <property type="entry name" value="Leucine-rich Repeat Variant"/>
    <property type="match status" value="1"/>
</dbReference>
<dbReference type="InterPro" id="IPR016024">
    <property type="entry name" value="ARM-type_fold"/>
</dbReference>
<dbReference type="EnsemblPlants" id="KQK14181">
    <property type="protein sequence ID" value="KQK14181"/>
    <property type="gene ID" value="BRADI_1g14620v3"/>
</dbReference>
<dbReference type="InterPro" id="IPR024741">
    <property type="entry name" value="Condensin2_G2"/>
</dbReference>
<dbReference type="FunCoup" id="I1GQA6">
    <property type="interactions" value="1604"/>
</dbReference>
<dbReference type="EMBL" id="CM000880">
    <property type="protein sequence ID" value="KQK14181.1"/>
    <property type="molecule type" value="Genomic_DNA"/>
</dbReference>
<dbReference type="InterPro" id="IPR011989">
    <property type="entry name" value="ARM-like"/>
</dbReference>
<feature type="region of interest" description="Disordered" evidence="1">
    <location>
        <begin position="717"/>
        <end position="737"/>
    </location>
</feature>
<sequence>MPPARRRRRIAPSTGADESVPSSSSDLLALAATLLPTSTDAVTLRAPPHLKHIVHSLPDSHPVLLSLPQTLAPALSPESNPGSPRAAAVLLHLLLTHPSHPPRWDDLLRPLALLHDRLAILATDDPPLAALAASCFELAWRAAAPGREALVAQTLPYLLSQALTSGSNARPLLRRLFELREALPLLDYTDESISDFKMLLLRCFVSPQFLKAEEGRKLLALVLGVSEGLAREGLELMRAQVGMMRGRRAAVVAYGEVVFRAWKDGGWVRGEIGEGFLQGMVEAAVHAANKEVAKAARRVLWVFVEQKVVAGVETLVFRLSEPVLFRSLQVANSNVRHNALHLLLDLFPLEDPDVTKDVNDPLLEKQFFLLDKLLTDDCPEIRAVAVEGLCRILNQFWEVIPSPTISKFLRKIVDNTSKDSCNDVRLSTLNGLIYLLDNPQSHDVLKVLLPRLSDIVSDTALSVRAAAVDLLLAIRDLRSFQYNKVVGLGTLLSSLADDHPRVARKITKLLIPSYFPSKLSLKEACARCIALIKRSPTAGARFCEYALSEGSSPRSLVELIKVSITLALSPSGSGMNSDQIDGLVIASAKLIKGLSEEGSSLVPLREFANGKLKLLLKTAVSDGAQAALLSIVPVLSPDDLSLLHVECMDIVVSAAVTSKQEERQEALLAAHKLIHLNGCSDEMFEALINILQSKASGFAGIYGIESPLCPVASSKRKKGKSLKKTPARSDGVDGNGSSTSVILNDEELAAVAGTSWQINEILKADEMRNAFLQSYAEIALSSLKVVSQVYIEQCLHIDSLDLTPVLAYLSLATHSALQDIDQSDIGCSESTTVNQSLDHLLKCYDKLLNGSVSVSANSSSTLNTNKKSAKHKHQQQHVHEGNAVKGTINVIMLGTSILKFIVDTTTIKLVNDSKVRCVKFASSYTKYAVSAMERHHESSSFMGDDLKDILILIRSSFSYAAKLLHLVLANSTESSSPPEEAFLLANNLLDLVPSVESFAGSRFSLTLVSVVKQWLPVLILGLGCCCLIGPQNEMTNNLCSLRDLDLPLWVAALAKNELLDAEEARQDDQSEQGSEHEDSQSTRKLAEMMVILLKKGSSRILDSVGGILLSILQLALQRAEYGMVFGLTRFVCTRLLGSNSLASEKLPLTRGSLRENFYDIDRHSRDDLADDEGSRQQLESAKELIRSVISDL</sequence>
<dbReference type="GO" id="GO:0000070">
    <property type="term" value="P:mitotic sister chromatid segregation"/>
    <property type="evidence" value="ECO:0000318"/>
    <property type="project" value="GO_Central"/>
</dbReference>
<evidence type="ECO:0000256" key="1">
    <source>
        <dbReference type="SAM" id="MobiDB-lite"/>
    </source>
</evidence>
<dbReference type="eggNOG" id="KOG1949">
    <property type="taxonomic scope" value="Eukaryota"/>
</dbReference>
<feature type="compositionally biased region" description="Basic residues" evidence="1">
    <location>
        <begin position="867"/>
        <end position="876"/>
    </location>
</feature>
<dbReference type="Proteomes" id="UP000008810">
    <property type="component" value="Chromosome 1"/>
</dbReference>
<evidence type="ECO:0000313" key="3">
    <source>
        <dbReference type="EnsemblPlants" id="KQK14181"/>
    </source>
</evidence>
<keyword evidence="4" id="KW-1185">Reference proteome</keyword>
<dbReference type="OMA" id="RNFQFHK"/>
<dbReference type="SUPFAM" id="SSF48371">
    <property type="entry name" value="ARM repeat"/>
    <property type="match status" value="1"/>
</dbReference>
<feature type="region of interest" description="Disordered" evidence="1">
    <location>
        <begin position="1"/>
        <end position="22"/>
    </location>
</feature>
<reference evidence="3" key="3">
    <citation type="submission" date="2018-08" db="UniProtKB">
        <authorList>
            <consortium name="EnsemblPlants"/>
        </authorList>
    </citation>
    <scope>IDENTIFICATION</scope>
    <source>
        <strain evidence="3">cv. Bd21</strain>
    </source>
</reference>
<name>I1GQA6_BRADI</name>
<dbReference type="Pfam" id="PF12422">
    <property type="entry name" value="Condensin2nSMC"/>
    <property type="match status" value="1"/>
</dbReference>
<dbReference type="GeneID" id="100828868"/>
<evidence type="ECO:0000313" key="2">
    <source>
        <dbReference type="EMBL" id="KQK14181.1"/>
    </source>
</evidence>
<dbReference type="STRING" id="15368.I1GQA6"/>
<dbReference type="GO" id="GO:0000796">
    <property type="term" value="C:condensin complex"/>
    <property type="evidence" value="ECO:0000318"/>
    <property type="project" value="GO_Central"/>
</dbReference>
<accession>I1GQA6</accession>